<evidence type="ECO:0000256" key="3">
    <source>
        <dbReference type="ARBA" id="ARBA00023002"/>
    </source>
</evidence>
<evidence type="ECO:0000256" key="1">
    <source>
        <dbReference type="ARBA" id="ARBA00006484"/>
    </source>
</evidence>
<evidence type="ECO:0000259" key="4">
    <source>
        <dbReference type="SMART" id="SM00822"/>
    </source>
</evidence>
<name>A0A4R6VC30_9ACTN</name>
<dbReference type="RefSeq" id="WP_133740290.1">
    <property type="nucleotide sequence ID" value="NZ_SNYN01000002.1"/>
</dbReference>
<dbReference type="PRINTS" id="PR00080">
    <property type="entry name" value="SDRFAMILY"/>
</dbReference>
<comment type="caution">
    <text evidence="5">The sequence shown here is derived from an EMBL/GenBank/DDBJ whole genome shotgun (WGS) entry which is preliminary data.</text>
</comment>
<dbReference type="GO" id="GO:0016491">
    <property type="term" value="F:oxidoreductase activity"/>
    <property type="evidence" value="ECO:0007669"/>
    <property type="project" value="UniProtKB-KW"/>
</dbReference>
<evidence type="ECO:0000256" key="2">
    <source>
        <dbReference type="ARBA" id="ARBA00022857"/>
    </source>
</evidence>
<dbReference type="PRINTS" id="PR00081">
    <property type="entry name" value="GDHRDH"/>
</dbReference>
<dbReference type="Gene3D" id="3.40.50.720">
    <property type="entry name" value="NAD(P)-binding Rossmann-like Domain"/>
    <property type="match status" value="1"/>
</dbReference>
<keyword evidence="3" id="KW-0560">Oxidoreductase</keyword>
<dbReference type="AlphaFoldDB" id="A0A4R6VC30"/>
<dbReference type="InterPro" id="IPR002347">
    <property type="entry name" value="SDR_fam"/>
</dbReference>
<dbReference type="SMART" id="SM00822">
    <property type="entry name" value="PKS_KR"/>
    <property type="match status" value="1"/>
</dbReference>
<protein>
    <submittedName>
        <fullName evidence="5">3-oxoacyl-[acyl-carrier protein] reductase</fullName>
    </submittedName>
</protein>
<dbReference type="InterPro" id="IPR036291">
    <property type="entry name" value="NAD(P)-bd_dom_sf"/>
</dbReference>
<reference evidence="5 6" key="1">
    <citation type="submission" date="2019-03" db="EMBL/GenBank/DDBJ databases">
        <title>Genomic Encyclopedia of Type Strains, Phase IV (KMG-IV): sequencing the most valuable type-strain genomes for metagenomic binning, comparative biology and taxonomic classification.</title>
        <authorList>
            <person name="Goeker M."/>
        </authorList>
    </citation>
    <scope>NUCLEOTIDE SEQUENCE [LARGE SCALE GENOMIC DNA]</scope>
    <source>
        <strain evidence="5 6">DSM 46770</strain>
    </source>
</reference>
<sequence length="254" mass="25984">MTESGPETPPGPLAGKSAVVTGGSRGIGRAVALRLAREGCAVLFSYRDDAAAAREVVAEIRAAGGRAEAERVDLGVLSDLDRLFAAAEAFGGADILVNNAAVSGASAIADITEAEYDRIMAVNAKAPLFALRWAGNHLRKGGRIVNVSSLNTAVPEPGAAAYSASKAALEQFTRVASREFADRGITVNTVSPGPVETDMLLAANPPEVLEQAAAMTPLGRLGRPADIADVVAFLAGPDARWITGQKLVVAGGLA</sequence>
<comment type="similarity">
    <text evidence="1">Belongs to the short-chain dehydrogenases/reductases (SDR) family.</text>
</comment>
<dbReference type="SUPFAM" id="SSF51735">
    <property type="entry name" value="NAD(P)-binding Rossmann-fold domains"/>
    <property type="match status" value="1"/>
</dbReference>
<evidence type="ECO:0000313" key="6">
    <source>
        <dbReference type="Proteomes" id="UP000295281"/>
    </source>
</evidence>
<dbReference type="PANTHER" id="PTHR43639:SF1">
    <property type="entry name" value="SHORT-CHAIN DEHYDROGENASE_REDUCTASE FAMILY PROTEIN"/>
    <property type="match status" value="1"/>
</dbReference>
<dbReference type="EMBL" id="SNYN01000002">
    <property type="protein sequence ID" value="TDQ54296.1"/>
    <property type="molecule type" value="Genomic_DNA"/>
</dbReference>
<dbReference type="PANTHER" id="PTHR43639">
    <property type="entry name" value="OXIDOREDUCTASE, SHORT-CHAIN DEHYDROGENASE/REDUCTASE FAMILY (AFU_ORTHOLOGUE AFUA_5G02870)"/>
    <property type="match status" value="1"/>
</dbReference>
<dbReference type="FunFam" id="3.40.50.720:FF:000374">
    <property type="entry name" value="3-oxoacyl-(Acyl-carrier-protein) reductase"/>
    <property type="match status" value="1"/>
</dbReference>
<accession>A0A4R6VC30</accession>
<feature type="domain" description="Ketoreductase" evidence="4">
    <location>
        <begin position="16"/>
        <end position="193"/>
    </location>
</feature>
<dbReference type="InterPro" id="IPR020904">
    <property type="entry name" value="Sc_DH/Rdtase_CS"/>
</dbReference>
<gene>
    <name evidence="5" type="ORF">EV190_102130</name>
</gene>
<dbReference type="PROSITE" id="PS00061">
    <property type="entry name" value="ADH_SHORT"/>
    <property type="match status" value="1"/>
</dbReference>
<evidence type="ECO:0000313" key="5">
    <source>
        <dbReference type="EMBL" id="TDQ54296.1"/>
    </source>
</evidence>
<dbReference type="Proteomes" id="UP000295281">
    <property type="component" value="Unassembled WGS sequence"/>
</dbReference>
<dbReference type="InterPro" id="IPR057326">
    <property type="entry name" value="KR_dom"/>
</dbReference>
<keyword evidence="2" id="KW-0521">NADP</keyword>
<organism evidence="5 6">
    <name type="scientific">Actinorugispora endophytica</name>
    <dbReference type="NCBI Taxonomy" id="1605990"/>
    <lineage>
        <taxon>Bacteria</taxon>
        <taxon>Bacillati</taxon>
        <taxon>Actinomycetota</taxon>
        <taxon>Actinomycetes</taxon>
        <taxon>Streptosporangiales</taxon>
        <taxon>Nocardiopsidaceae</taxon>
        <taxon>Actinorugispora</taxon>
    </lineage>
</organism>
<dbReference type="OrthoDB" id="3571370at2"/>
<proteinExistence type="inferred from homology"/>
<keyword evidence="6" id="KW-1185">Reference proteome</keyword>
<dbReference type="Pfam" id="PF13561">
    <property type="entry name" value="adh_short_C2"/>
    <property type="match status" value="1"/>
</dbReference>